<proteinExistence type="predicted"/>
<dbReference type="EMBL" id="JAAALK010000080">
    <property type="protein sequence ID" value="KAG8091604.1"/>
    <property type="molecule type" value="Genomic_DNA"/>
</dbReference>
<comment type="caution">
    <text evidence="1">The sequence shown here is derived from an EMBL/GenBank/DDBJ whole genome shotgun (WGS) entry which is preliminary data.</text>
</comment>
<reference evidence="1" key="2">
    <citation type="submission" date="2021-02" db="EMBL/GenBank/DDBJ databases">
        <authorList>
            <person name="Kimball J.A."/>
            <person name="Haas M.W."/>
            <person name="Macchietto M."/>
            <person name="Kono T."/>
            <person name="Duquette J."/>
            <person name="Shao M."/>
        </authorList>
    </citation>
    <scope>NUCLEOTIDE SEQUENCE</scope>
    <source>
        <tissue evidence="1">Fresh leaf tissue</tissue>
    </source>
</reference>
<evidence type="ECO:0000313" key="2">
    <source>
        <dbReference type="Proteomes" id="UP000729402"/>
    </source>
</evidence>
<dbReference type="Proteomes" id="UP000729402">
    <property type="component" value="Unassembled WGS sequence"/>
</dbReference>
<keyword evidence="2" id="KW-1185">Reference proteome</keyword>
<reference evidence="1" key="1">
    <citation type="journal article" date="2021" name="bioRxiv">
        <title>Whole Genome Assembly and Annotation of Northern Wild Rice, Zizania palustris L., Supports a Whole Genome Duplication in the Zizania Genus.</title>
        <authorList>
            <person name="Haas M."/>
            <person name="Kono T."/>
            <person name="Macchietto M."/>
            <person name="Millas R."/>
            <person name="McGilp L."/>
            <person name="Shao M."/>
            <person name="Duquette J."/>
            <person name="Hirsch C.N."/>
            <person name="Kimball J."/>
        </authorList>
    </citation>
    <scope>NUCLEOTIDE SEQUENCE</scope>
    <source>
        <tissue evidence="1">Fresh leaf tissue</tissue>
    </source>
</reference>
<protein>
    <submittedName>
        <fullName evidence="1">Uncharacterized protein</fullName>
    </submittedName>
</protein>
<accession>A0A8J6BPP8</accession>
<organism evidence="1 2">
    <name type="scientific">Zizania palustris</name>
    <name type="common">Northern wild rice</name>
    <dbReference type="NCBI Taxonomy" id="103762"/>
    <lineage>
        <taxon>Eukaryota</taxon>
        <taxon>Viridiplantae</taxon>
        <taxon>Streptophyta</taxon>
        <taxon>Embryophyta</taxon>
        <taxon>Tracheophyta</taxon>
        <taxon>Spermatophyta</taxon>
        <taxon>Magnoliopsida</taxon>
        <taxon>Liliopsida</taxon>
        <taxon>Poales</taxon>
        <taxon>Poaceae</taxon>
        <taxon>BOP clade</taxon>
        <taxon>Oryzoideae</taxon>
        <taxon>Oryzeae</taxon>
        <taxon>Zizaniinae</taxon>
        <taxon>Zizania</taxon>
    </lineage>
</organism>
<sequence length="90" mass="9486">MLPSPWPPASTGTHACLMASLHRLASDVPPRLVASGCRRRPIPPHGLPLPLSHLLHCVPQASPSVTTAPPAVLLLLPFITGVPPSLHLLH</sequence>
<name>A0A8J6BPP8_ZIZPA</name>
<gene>
    <name evidence="1" type="ORF">GUJ93_ZPchr0012g22165</name>
</gene>
<evidence type="ECO:0000313" key="1">
    <source>
        <dbReference type="EMBL" id="KAG8091604.1"/>
    </source>
</evidence>
<dbReference type="AlphaFoldDB" id="A0A8J6BPP8"/>